<name>A0A8K0IKI2_COCNU</name>
<gene>
    <name evidence="1" type="ORF">COCNU_09G005390</name>
</gene>
<organism evidence="1 2">
    <name type="scientific">Cocos nucifera</name>
    <name type="common">Coconut palm</name>
    <dbReference type="NCBI Taxonomy" id="13894"/>
    <lineage>
        <taxon>Eukaryota</taxon>
        <taxon>Viridiplantae</taxon>
        <taxon>Streptophyta</taxon>
        <taxon>Embryophyta</taxon>
        <taxon>Tracheophyta</taxon>
        <taxon>Spermatophyta</taxon>
        <taxon>Magnoliopsida</taxon>
        <taxon>Liliopsida</taxon>
        <taxon>Arecaceae</taxon>
        <taxon>Arecoideae</taxon>
        <taxon>Cocoseae</taxon>
        <taxon>Attaleinae</taxon>
        <taxon>Cocos</taxon>
    </lineage>
</organism>
<accession>A0A8K0IKI2</accession>
<protein>
    <submittedName>
        <fullName evidence="1">Transport and Golgi organization 2</fullName>
    </submittedName>
</protein>
<reference evidence="1" key="2">
    <citation type="submission" date="2019-07" db="EMBL/GenBank/DDBJ databases">
        <authorList>
            <person name="Yang Y."/>
            <person name="Bocs S."/>
            <person name="Baudouin L."/>
        </authorList>
    </citation>
    <scope>NUCLEOTIDE SEQUENCE</scope>
    <source>
        <tissue evidence="1">Spear leaf of Hainan Tall coconut</tissue>
    </source>
</reference>
<dbReference type="AlphaFoldDB" id="A0A8K0IKI2"/>
<dbReference type="Pfam" id="PF05742">
    <property type="entry name" value="TANGO2"/>
    <property type="match status" value="1"/>
</dbReference>
<comment type="caution">
    <text evidence="1">The sequence shown here is derived from an EMBL/GenBank/DDBJ whole genome shotgun (WGS) entry which is preliminary data.</text>
</comment>
<evidence type="ECO:0000313" key="1">
    <source>
        <dbReference type="EMBL" id="KAG1361076.1"/>
    </source>
</evidence>
<dbReference type="EMBL" id="CM017880">
    <property type="protein sequence ID" value="KAG1361076.1"/>
    <property type="molecule type" value="Genomic_DNA"/>
</dbReference>
<dbReference type="PANTHER" id="PTHR17985">
    <property type="entry name" value="SER/THR-RICH PROTEIN T10 IN DGCR REGION"/>
    <property type="match status" value="1"/>
</dbReference>
<reference evidence="1" key="1">
    <citation type="journal article" date="2017" name="Gigascience">
        <title>The genome draft of coconut (Cocos nucifera).</title>
        <authorList>
            <person name="Xiao Y."/>
            <person name="Xu P."/>
            <person name="Fan H."/>
            <person name="Baudouin L."/>
            <person name="Xia W."/>
            <person name="Bocs S."/>
            <person name="Xu J."/>
            <person name="Li Q."/>
            <person name="Guo A."/>
            <person name="Zhou L."/>
            <person name="Li J."/>
            <person name="Wu Y."/>
            <person name="Ma Z."/>
            <person name="Armero A."/>
            <person name="Issali A.E."/>
            <person name="Liu N."/>
            <person name="Peng M."/>
            <person name="Yang Y."/>
        </authorList>
    </citation>
    <scope>NUCLEOTIDE SEQUENCE</scope>
    <source>
        <tissue evidence="1">Spear leaf of Hainan Tall coconut</tissue>
    </source>
</reference>
<proteinExistence type="predicted"/>
<dbReference type="InterPro" id="IPR008551">
    <property type="entry name" value="TANGO2"/>
</dbReference>
<dbReference type="OrthoDB" id="191601at2759"/>
<keyword evidence="2" id="KW-1185">Reference proteome</keyword>
<evidence type="ECO:0000313" key="2">
    <source>
        <dbReference type="Proteomes" id="UP000797356"/>
    </source>
</evidence>
<dbReference type="Proteomes" id="UP000797356">
    <property type="component" value="Chromosome 9"/>
</dbReference>
<dbReference type="PANTHER" id="PTHR17985:SF8">
    <property type="entry name" value="TRANSPORT AND GOLGI ORGANIZATION PROTEIN 2 HOMOLOG"/>
    <property type="match status" value="1"/>
</dbReference>
<sequence>MWFQLQSRKNPLEFAEEIVKEADEYNGFNLIVADLCSKIMVCISNRPKEEPISVQLVSPGLHVLSNAKLDTPWHKVGKQPRCKDLLAQRLRKNFRKLLQKHGEEEIPAKEIVEKLMQDTSKADQDRLPNTGCDPELELKLSSIFVDFDTKLGRYGTRSTTALSVKTNGNVSFYDKYLESGQWKEHAVEYQIDEQMQNNRPQTATADNLNLGLMLHKRTVTVYTVGLLH</sequence>